<keyword evidence="2" id="KW-1185">Reference proteome</keyword>
<evidence type="ECO:0000313" key="1">
    <source>
        <dbReference type="EMBL" id="RPD83000.1"/>
    </source>
</evidence>
<proteinExistence type="predicted"/>
<reference evidence="1 2" key="1">
    <citation type="submission" date="2018-11" db="EMBL/GenBank/DDBJ databases">
        <title>Neisseria weixii sp. nov. isolated from the rectal contents of plateau pika (Ochotona cruzoniae).</title>
        <authorList>
            <person name="Zhang G."/>
        </authorList>
    </citation>
    <scope>NUCLEOTIDE SEQUENCE [LARGE SCALE GENOMIC DNA]</scope>
    <source>
        <strain evidence="1 2">10009</strain>
    </source>
</reference>
<dbReference type="Proteomes" id="UP000272412">
    <property type="component" value="Unassembled WGS sequence"/>
</dbReference>
<accession>A0A3N4MTC4</accession>
<comment type="caution">
    <text evidence="1">The sequence shown here is derived from an EMBL/GenBank/DDBJ whole genome shotgun (WGS) entry which is preliminary data.</text>
</comment>
<dbReference type="EMBL" id="RPFL01000103">
    <property type="protein sequence ID" value="RPD83000.1"/>
    <property type="molecule type" value="Genomic_DNA"/>
</dbReference>
<sequence length="47" mass="5336">MLKAAEELGMTQKQLNDYVNDPARTQRLFRLENAQQAAACMNSKIHS</sequence>
<gene>
    <name evidence="1" type="ORF">EGK74_13865</name>
</gene>
<dbReference type="AlphaFoldDB" id="A0A3N4MTC4"/>
<organism evidence="1 2">
    <name type="scientific">Neisseria weixii</name>
    <dbReference type="NCBI Taxonomy" id="1853276"/>
    <lineage>
        <taxon>Bacteria</taxon>
        <taxon>Pseudomonadati</taxon>
        <taxon>Pseudomonadota</taxon>
        <taxon>Betaproteobacteria</taxon>
        <taxon>Neisseriales</taxon>
        <taxon>Neisseriaceae</taxon>
        <taxon>Neisseria</taxon>
    </lineage>
</organism>
<name>A0A3N4MTC4_9NEIS</name>
<evidence type="ECO:0000313" key="2">
    <source>
        <dbReference type="Proteomes" id="UP000272412"/>
    </source>
</evidence>
<protein>
    <submittedName>
        <fullName evidence="1">Uncharacterized protein</fullName>
    </submittedName>
</protein>